<comment type="caution">
    <text evidence="2">The sequence shown here is derived from an EMBL/GenBank/DDBJ whole genome shotgun (WGS) entry which is preliminary data.</text>
</comment>
<dbReference type="InterPro" id="IPR047806">
    <property type="entry name" value="IHF_actinobact"/>
</dbReference>
<proteinExistence type="predicted"/>
<evidence type="ECO:0000259" key="1">
    <source>
        <dbReference type="Pfam" id="PF22525"/>
    </source>
</evidence>
<dbReference type="SUPFAM" id="SSF46946">
    <property type="entry name" value="S13-like H2TH domain"/>
    <property type="match status" value="1"/>
</dbReference>
<feature type="domain" description="Integration host factor-like helix-two turn-helix" evidence="1">
    <location>
        <begin position="32"/>
        <end position="102"/>
    </location>
</feature>
<dbReference type="Gene3D" id="1.10.8.50">
    <property type="match status" value="1"/>
</dbReference>
<keyword evidence="3" id="KW-1185">Reference proteome</keyword>
<evidence type="ECO:0000313" key="2">
    <source>
        <dbReference type="EMBL" id="MBP2472883.1"/>
    </source>
</evidence>
<dbReference type="InterPro" id="IPR010979">
    <property type="entry name" value="Ribosomal_uS13-like_H2TH"/>
</dbReference>
<gene>
    <name evidence="2" type="ORF">JOF53_001755</name>
</gene>
<dbReference type="NCBIfam" id="NF041260">
    <property type="entry name" value="actino_IHF"/>
    <property type="match status" value="1"/>
</dbReference>
<sequence length="105" mass="11567">MALPQLTEEQRAAALEKAAAARRARAELKERLKRGGTNLSEVLKQAETDEVLGKMKVSALLEALPGVGKVRAAQIMERLEIATSRRLRGLGERQRKALLTEFSSE</sequence>
<dbReference type="InterPro" id="IPR055201">
    <property type="entry name" value="IHF-like_H2TH"/>
</dbReference>
<evidence type="ECO:0000313" key="3">
    <source>
        <dbReference type="Proteomes" id="UP001519363"/>
    </source>
</evidence>
<accession>A0ABS5A8G3</accession>
<dbReference type="Pfam" id="PF22525">
    <property type="entry name" value="H2TH_5"/>
    <property type="match status" value="1"/>
</dbReference>
<protein>
    <submittedName>
        <fullName evidence="2">Transposase</fullName>
    </submittedName>
</protein>
<reference evidence="2 3" key="1">
    <citation type="submission" date="2021-03" db="EMBL/GenBank/DDBJ databases">
        <title>Sequencing the genomes of 1000 actinobacteria strains.</title>
        <authorList>
            <person name="Klenk H.-P."/>
        </authorList>
    </citation>
    <scope>NUCLEOTIDE SEQUENCE [LARGE SCALE GENOMIC DNA]</scope>
    <source>
        <strain evidence="2 3">DSM 44580</strain>
    </source>
</reference>
<organism evidence="2 3">
    <name type="scientific">Crossiella equi</name>
    <dbReference type="NCBI Taxonomy" id="130796"/>
    <lineage>
        <taxon>Bacteria</taxon>
        <taxon>Bacillati</taxon>
        <taxon>Actinomycetota</taxon>
        <taxon>Actinomycetes</taxon>
        <taxon>Pseudonocardiales</taxon>
        <taxon>Pseudonocardiaceae</taxon>
        <taxon>Crossiella</taxon>
    </lineage>
</organism>
<dbReference type="RefSeq" id="WP_086789247.1">
    <property type="nucleotide sequence ID" value="NZ_JAGIOO010000001.1"/>
</dbReference>
<dbReference type="EMBL" id="JAGIOO010000001">
    <property type="protein sequence ID" value="MBP2472883.1"/>
    <property type="molecule type" value="Genomic_DNA"/>
</dbReference>
<name>A0ABS5A8G3_9PSEU</name>
<dbReference type="Proteomes" id="UP001519363">
    <property type="component" value="Unassembled WGS sequence"/>
</dbReference>